<name>A0A1A0HJ28_9ASCO</name>
<reference evidence="2 3" key="1">
    <citation type="submission" date="2016-05" db="EMBL/GenBank/DDBJ databases">
        <title>Comparative genomics of biotechnologically important yeasts.</title>
        <authorList>
            <consortium name="DOE Joint Genome Institute"/>
            <person name="Riley R."/>
            <person name="Haridas S."/>
            <person name="Wolfe K.H."/>
            <person name="Lopes M.R."/>
            <person name="Hittinger C.T."/>
            <person name="Goker M."/>
            <person name="Salamov A."/>
            <person name="Wisecaver J."/>
            <person name="Long T.M."/>
            <person name="Aerts A.L."/>
            <person name="Barry K."/>
            <person name="Choi C."/>
            <person name="Clum A."/>
            <person name="Coughlan A.Y."/>
            <person name="Deshpande S."/>
            <person name="Douglass A.P."/>
            <person name="Hanson S.J."/>
            <person name="Klenk H.-P."/>
            <person name="LaButti K."/>
            <person name="Lapidus A."/>
            <person name="Lindquist E."/>
            <person name="Lipzen A."/>
            <person name="Meier-kolthoff J.P."/>
            <person name="Ohm R.A."/>
            <person name="Otillar R.P."/>
            <person name="Pangilinan J."/>
            <person name="Peng Y."/>
            <person name="Rokas A."/>
            <person name="Rosa C.A."/>
            <person name="Scheuner C."/>
            <person name="Sibirny A.A."/>
            <person name="Slot J.C."/>
            <person name="Stielow J.B."/>
            <person name="Sun H."/>
            <person name="Kurtzman C.P."/>
            <person name="Blackwell M."/>
            <person name="Grigoriev I.V."/>
            <person name="Jeffries T.W."/>
        </authorList>
    </citation>
    <scope>NUCLEOTIDE SEQUENCE [LARGE SCALE GENOMIC DNA]</scope>
    <source>
        <strain evidence="2 3">NRRL YB-4993</strain>
    </source>
</reference>
<evidence type="ECO:0000256" key="1">
    <source>
        <dbReference type="SAM" id="MobiDB-lite"/>
    </source>
</evidence>
<dbReference type="AlphaFoldDB" id="A0A1A0HJ28"/>
<feature type="region of interest" description="Disordered" evidence="1">
    <location>
        <begin position="18"/>
        <end position="43"/>
    </location>
</feature>
<keyword evidence="3" id="KW-1185">Reference proteome</keyword>
<organism evidence="2 3">
    <name type="scientific">Metschnikowia bicuspidata var. bicuspidata NRRL YB-4993</name>
    <dbReference type="NCBI Taxonomy" id="869754"/>
    <lineage>
        <taxon>Eukaryota</taxon>
        <taxon>Fungi</taxon>
        <taxon>Dikarya</taxon>
        <taxon>Ascomycota</taxon>
        <taxon>Saccharomycotina</taxon>
        <taxon>Pichiomycetes</taxon>
        <taxon>Metschnikowiaceae</taxon>
        <taxon>Metschnikowia</taxon>
    </lineage>
</organism>
<gene>
    <name evidence="2" type="ORF">METBIDRAFT_116074</name>
</gene>
<accession>A0A1A0HJ28</accession>
<dbReference type="RefSeq" id="XP_018714487.1">
    <property type="nucleotide sequence ID" value="XM_018854032.1"/>
</dbReference>
<dbReference type="EMBL" id="LXTC01000001">
    <property type="protein sequence ID" value="OBA24006.1"/>
    <property type="molecule type" value="Genomic_DNA"/>
</dbReference>
<comment type="caution">
    <text evidence="2">The sequence shown here is derived from an EMBL/GenBank/DDBJ whole genome shotgun (WGS) entry which is preliminary data.</text>
</comment>
<sequence length="204" mass="22445">MFPEFIHHTPTAAAQMSLADARQKHDGESQTKVPGENHGLHPRHSAQQGQLIIGSWCSGRLLQIGVTGHPPAKQAFLLYALVSCTSGWLRVGTWSDGDMVGWGHGRILSHSIDCVSLVGSKQFHHSTSRKDLYFSESRSYRVALFLPLMARAACVVDSWCVPRALGCWLFPNRRRPSPGIHLLACSSCLSDLTFEQKPCAKLGN</sequence>
<dbReference type="Proteomes" id="UP000092555">
    <property type="component" value="Unassembled WGS sequence"/>
</dbReference>
<dbReference type="GeneID" id="30027008"/>
<protein>
    <submittedName>
        <fullName evidence="2">Uncharacterized protein</fullName>
    </submittedName>
</protein>
<proteinExistence type="predicted"/>
<evidence type="ECO:0000313" key="3">
    <source>
        <dbReference type="Proteomes" id="UP000092555"/>
    </source>
</evidence>
<evidence type="ECO:0000313" key="2">
    <source>
        <dbReference type="EMBL" id="OBA24006.1"/>
    </source>
</evidence>